<accession>A0ABR1UV89</accession>
<evidence type="ECO:0000256" key="1">
    <source>
        <dbReference type="SAM" id="MobiDB-lite"/>
    </source>
</evidence>
<name>A0ABR1UV89_9PEZI</name>
<dbReference type="RefSeq" id="XP_066661414.1">
    <property type="nucleotide sequence ID" value="XM_066819226.1"/>
</dbReference>
<protein>
    <submittedName>
        <fullName evidence="2">Uncharacterized protein</fullName>
    </submittedName>
</protein>
<evidence type="ECO:0000313" key="2">
    <source>
        <dbReference type="EMBL" id="KAK8062815.1"/>
    </source>
</evidence>
<dbReference type="EMBL" id="JAQQWN010000010">
    <property type="protein sequence ID" value="KAK8062815.1"/>
    <property type="molecule type" value="Genomic_DNA"/>
</dbReference>
<sequence length="150" mass="16830">MAGSDSDDETTPYKLHREEAIQFLDTLDKLSCFQLKWDALLDSVPLKDLKAAKKFYANLGKQYDPKMELANDDRKILQKTGGYLYDVQVNWETLARHSGCGSVDDARALYSVLVGLEPSPPVRPEGRRVVIKPDPSASSPRVPPRVRSRV</sequence>
<organism evidence="2 3">
    <name type="scientific">Apiospora hydei</name>
    <dbReference type="NCBI Taxonomy" id="1337664"/>
    <lineage>
        <taxon>Eukaryota</taxon>
        <taxon>Fungi</taxon>
        <taxon>Dikarya</taxon>
        <taxon>Ascomycota</taxon>
        <taxon>Pezizomycotina</taxon>
        <taxon>Sordariomycetes</taxon>
        <taxon>Xylariomycetidae</taxon>
        <taxon>Amphisphaeriales</taxon>
        <taxon>Apiosporaceae</taxon>
        <taxon>Apiospora</taxon>
    </lineage>
</organism>
<feature type="region of interest" description="Disordered" evidence="1">
    <location>
        <begin position="124"/>
        <end position="150"/>
    </location>
</feature>
<dbReference type="Proteomes" id="UP001433268">
    <property type="component" value="Unassembled WGS sequence"/>
</dbReference>
<evidence type="ECO:0000313" key="3">
    <source>
        <dbReference type="Proteomes" id="UP001433268"/>
    </source>
</evidence>
<comment type="caution">
    <text evidence="2">The sequence shown here is derived from an EMBL/GenBank/DDBJ whole genome shotgun (WGS) entry which is preliminary data.</text>
</comment>
<reference evidence="2 3" key="1">
    <citation type="submission" date="2023-01" db="EMBL/GenBank/DDBJ databases">
        <title>Analysis of 21 Apiospora genomes using comparative genomics revels a genus with tremendous synthesis potential of carbohydrate active enzymes and secondary metabolites.</title>
        <authorList>
            <person name="Sorensen T."/>
        </authorList>
    </citation>
    <scope>NUCLEOTIDE SEQUENCE [LARGE SCALE GENOMIC DNA]</scope>
    <source>
        <strain evidence="2 3">CBS 114990</strain>
    </source>
</reference>
<gene>
    <name evidence="2" type="ORF">PG997_014912</name>
</gene>
<keyword evidence="3" id="KW-1185">Reference proteome</keyword>
<dbReference type="GeneID" id="92052286"/>
<proteinExistence type="predicted"/>